<dbReference type="SUPFAM" id="SSF158791">
    <property type="entry name" value="MgtE N-terminal domain-like"/>
    <property type="match status" value="1"/>
</dbReference>
<feature type="chain" id="PRO_5003057732" description="Magnesium transporter MgtE intracellular domain-containing protein" evidence="2">
    <location>
        <begin position="22"/>
        <end position="163"/>
    </location>
</feature>
<dbReference type="eggNOG" id="COG3334">
    <property type="taxonomic scope" value="Bacteria"/>
</dbReference>
<dbReference type="KEGG" id="dap:Dacet_2309"/>
<dbReference type="EMBL" id="CP001968">
    <property type="protein sequence ID" value="ADD69071.1"/>
    <property type="molecule type" value="Genomic_DNA"/>
</dbReference>
<organism evidence="3 4">
    <name type="scientific">Denitrovibrio acetiphilus (strain DSM 12809 / NBRC 114555 / N2460)</name>
    <dbReference type="NCBI Taxonomy" id="522772"/>
    <lineage>
        <taxon>Bacteria</taxon>
        <taxon>Pseudomonadati</taxon>
        <taxon>Deferribacterota</taxon>
        <taxon>Deferribacteres</taxon>
        <taxon>Deferribacterales</taxon>
        <taxon>Geovibrionaceae</taxon>
        <taxon>Denitrovibrio</taxon>
    </lineage>
</organism>
<evidence type="ECO:0008006" key="5">
    <source>
        <dbReference type="Google" id="ProtNLM"/>
    </source>
</evidence>
<gene>
    <name evidence="3" type="ordered locus">Dacet_2309</name>
</gene>
<dbReference type="Proteomes" id="UP000002012">
    <property type="component" value="Chromosome"/>
</dbReference>
<dbReference type="InParanoid" id="D4H348"/>
<feature type="coiled-coil region" evidence="1">
    <location>
        <begin position="24"/>
        <end position="75"/>
    </location>
</feature>
<evidence type="ECO:0000256" key="2">
    <source>
        <dbReference type="SAM" id="SignalP"/>
    </source>
</evidence>
<keyword evidence="1" id="KW-0175">Coiled coil</keyword>
<dbReference type="RefSeq" id="WP_013011573.1">
    <property type="nucleotide sequence ID" value="NC_013943.1"/>
</dbReference>
<feature type="signal peptide" evidence="2">
    <location>
        <begin position="1"/>
        <end position="21"/>
    </location>
</feature>
<keyword evidence="2" id="KW-0732">Signal</keyword>
<dbReference type="STRING" id="522772.Dacet_2309"/>
<protein>
    <recommendedName>
        <fullName evidence="5">Magnesium transporter MgtE intracellular domain-containing protein</fullName>
    </recommendedName>
</protein>
<name>D4H348_DENA2</name>
<evidence type="ECO:0000313" key="3">
    <source>
        <dbReference type="EMBL" id="ADD69071.1"/>
    </source>
</evidence>
<dbReference type="PaxDb" id="522772-Dacet_2309"/>
<reference evidence="3 4" key="1">
    <citation type="journal article" date="2010" name="Stand. Genomic Sci.">
        <title>Complete genome sequence of Denitrovibrio acetiphilus type strain (N2460).</title>
        <authorList>
            <person name="Kiss H."/>
            <person name="Lang E."/>
            <person name="Lapidus A."/>
            <person name="Copeland A."/>
            <person name="Nolan M."/>
            <person name="Glavina Del Rio T."/>
            <person name="Chen F."/>
            <person name="Lucas S."/>
            <person name="Tice H."/>
            <person name="Cheng J.F."/>
            <person name="Han C."/>
            <person name="Goodwin L."/>
            <person name="Pitluck S."/>
            <person name="Liolios K."/>
            <person name="Pati A."/>
            <person name="Ivanova N."/>
            <person name="Mavromatis K."/>
            <person name="Chen A."/>
            <person name="Palaniappan K."/>
            <person name="Land M."/>
            <person name="Hauser L."/>
            <person name="Chang Y.J."/>
            <person name="Jeffries C.D."/>
            <person name="Detter J.C."/>
            <person name="Brettin T."/>
            <person name="Spring S."/>
            <person name="Rohde M."/>
            <person name="Goker M."/>
            <person name="Woyke T."/>
            <person name="Bristow J."/>
            <person name="Eisen J.A."/>
            <person name="Markowitz V."/>
            <person name="Hugenholtz P."/>
            <person name="Kyrpides N.C."/>
            <person name="Klenk H.P."/>
        </authorList>
    </citation>
    <scope>NUCLEOTIDE SEQUENCE [LARGE SCALE GENOMIC DNA]</scope>
    <source>
        <strain evidence="4">DSM 12809 / NBRC 114555 / N2460</strain>
    </source>
</reference>
<dbReference type="AlphaFoldDB" id="D4H348"/>
<accession>D4H348</accession>
<dbReference type="OrthoDB" id="5297650at2"/>
<proteinExistence type="predicted"/>
<dbReference type="HOGENOM" id="CLU_134366_0_0_0"/>
<evidence type="ECO:0000256" key="1">
    <source>
        <dbReference type="SAM" id="Coils"/>
    </source>
</evidence>
<sequence length="163" mass="18100" precursor="true">MKTKTAMLLMIIMIFTAGVQAESLVNLQAIAQELDKRKAELDEREKNIAGKEERMKALEDELLQKESELRKLKDTITARLNEIKAQEDANLDALAKAYGAAKAKSSADIISQMDIDKAVQLFLRMNSMTAGKIMSAMGKSDPKFAARISEKLTPENIQGINEQ</sequence>
<evidence type="ECO:0000313" key="4">
    <source>
        <dbReference type="Proteomes" id="UP000002012"/>
    </source>
</evidence>
<keyword evidence="4" id="KW-1185">Reference proteome</keyword>